<dbReference type="PANTHER" id="PTHR42748">
    <property type="entry name" value="NITROGEN METABOLITE REPRESSION PROTEIN NMRA FAMILY MEMBER"/>
    <property type="match status" value="1"/>
</dbReference>
<dbReference type="InterPro" id="IPR051164">
    <property type="entry name" value="NmrA-like_oxidored"/>
</dbReference>
<keyword evidence="5" id="KW-1185">Reference proteome</keyword>
<protein>
    <recommendedName>
        <fullName evidence="3">NmrA-like domain-containing protein</fullName>
    </recommendedName>
</protein>
<dbReference type="Proteomes" id="UP001147760">
    <property type="component" value="Unassembled WGS sequence"/>
</dbReference>
<sequence>MTPSILIVGATGNTGRAVAQTLPKLLQSSSILPGHRIIALTRSSDSPVAKELAKLPGVEVIEQNWVEITTDWLREHQVARAFIASHNEPNQFAEESTFHLNALRAGVKYVVRISTTAANVRPDCPAYYPRQHWAIEALLGSPEFNHLQWTSLQPNIFSPLIMSPAADLIKKYRKTGEQDTLCLMLSEDAPVGIIDPDEIGVIAAHLLSQDDTSVHNKAKYVLNGPVDITGKQIVDMVEQQIGTPVKDVSYKDVSFIDMMYEYQYAATKQSKNVIYSIKRAPETAWEGKCSTSTTSKEILELAAPKRTPADILKTLLEG</sequence>
<dbReference type="InterPro" id="IPR036291">
    <property type="entry name" value="NAD(P)-bd_dom_sf"/>
</dbReference>
<evidence type="ECO:0000313" key="4">
    <source>
        <dbReference type="EMBL" id="KAJ5472301.1"/>
    </source>
</evidence>
<dbReference type="OrthoDB" id="413314at2759"/>
<dbReference type="PANTHER" id="PTHR42748:SF31">
    <property type="entry name" value="NMRA-LIKE DOMAIN-CONTAINING PROTEIN-RELATED"/>
    <property type="match status" value="1"/>
</dbReference>
<dbReference type="EMBL" id="JAPWDO010000004">
    <property type="protein sequence ID" value="KAJ5472301.1"/>
    <property type="molecule type" value="Genomic_DNA"/>
</dbReference>
<reference evidence="4" key="2">
    <citation type="journal article" date="2023" name="IMA Fungus">
        <title>Comparative genomic study of the Penicillium genus elucidates a diverse pangenome and 15 lateral gene transfer events.</title>
        <authorList>
            <person name="Petersen C."/>
            <person name="Sorensen T."/>
            <person name="Nielsen M.R."/>
            <person name="Sondergaard T.E."/>
            <person name="Sorensen J.L."/>
            <person name="Fitzpatrick D.A."/>
            <person name="Frisvad J.C."/>
            <person name="Nielsen K.L."/>
        </authorList>
    </citation>
    <scope>NUCLEOTIDE SEQUENCE</scope>
    <source>
        <strain evidence="4">IBT 17660</strain>
    </source>
</reference>
<dbReference type="FunFam" id="3.40.50.720:FF:000985">
    <property type="entry name" value="NmrA-like family protein"/>
    <property type="match status" value="1"/>
</dbReference>
<name>A0A9W9WRP4_9EURO</name>
<accession>A0A9W9WRP4</accession>
<dbReference type="InterPro" id="IPR008030">
    <property type="entry name" value="NmrA-like"/>
</dbReference>
<proteinExistence type="inferred from homology"/>
<dbReference type="AlphaFoldDB" id="A0A9W9WRP4"/>
<dbReference type="Gene3D" id="3.40.50.720">
    <property type="entry name" value="NAD(P)-binding Rossmann-like Domain"/>
    <property type="match status" value="1"/>
</dbReference>
<evidence type="ECO:0000313" key="5">
    <source>
        <dbReference type="Proteomes" id="UP001147760"/>
    </source>
</evidence>
<comment type="caution">
    <text evidence="4">The sequence shown here is derived from an EMBL/GenBank/DDBJ whole genome shotgun (WGS) entry which is preliminary data.</text>
</comment>
<gene>
    <name evidence="4" type="ORF">N7530_006302</name>
</gene>
<dbReference type="SUPFAM" id="SSF51735">
    <property type="entry name" value="NAD(P)-binding Rossmann-fold domains"/>
    <property type="match status" value="1"/>
</dbReference>
<feature type="domain" description="NmrA-like" evidence="3">
    <location>
        <begin position="3"/>
        <end position="249"/>
    </location>
</feature>
<keyword evidence="2" id="KW-0521">NADP</keyword>
<organism evidence="4 5">
    <name type="scientific">Penicillium desertorum</name>
    <dbReference type="NCBI Taxonomy" id="1303715"/>
    <lineage>
        <taxon>Eukaryota</taxon>
        <taxon>Fungi</taxon>
        <taxon>Dikarya</taxon>
        <taxon>Ascomycota</taxon>
        <taxon>Pezizomycotina</taxon>
        <taxon>Eurotiomycetes</taxon>
        <taxon>Eurotiomycetidae</taxon>
        <taxon>Eurotiales</taxon>
        <taxon>Aspergillaceae</taxon>
        <taxon>Penicillium</taxon>
    </lineage>
</organism>
<evidence type="ECO:0000256" key="2">
    <source>
        <dbReference type="ARBA" id="ARBA00022857"/>
    </source>
</evidence>
<dbReference type="GO" id="GO:0005634">
    <property type="term" value="C:nucleus"/>
    <property type="evidence" value="ECO:0007669"/>
    <property type="project" value="TreeGrafter"/>
</dbReference>
<reference evidence="4" key="1">
    <citation type="submission" date="2022-12" db="EMBL/GenBank/DDBJ databases">
        <authorList>
            <person name="Petersen C."/>
        </authorList>
    </citation>
    <scope>NUCLEOTIDE SEQUENCE</scope>
    <source>
        <strain evidence="4">IBT 17660</strain>
    </source>
</reference>
<dbReference type="Pfam" id="PF05368">
    <property type="entry name" value="NmrA"/>
    <property type="match status" value="1"/>
</dbReference>
<evidence type="ECO:0000259" key="3">
    <source>
        <dbReference type="Pfam" id="PF05368"/>
    </source>
</evidence>
<dbReference type="Gene3D" id="3.90.25.10">
    <property type="entry name" value="UDP-galactose 4-epimerase, domain 1"/>
    <property type="match status" value="1"/>
</dbReference>
<comment type="similarity">
    <text evidence="1">Belongs to the NmrA-type oxidoreductase family.</text>
</comment>
<evidence type="ECO:0000256" key="1">
    <source>
        <dbReference type="ARBA" id="ARBA00006328"/>
    </source>
</evidence>